<keyword evidence="2" id="KW-1185">Reference proteome</keyword>
<protein>
    <recommendedName>
        <fullName evidence="3">Protein TsetseEP domain-containing protein</fullName>
    </recommendedName>
</protein>
<dbReference type="AlphaFoldDB" id="A0A182FG75"/>
<evidence type="ECO:0000313" key="1">
    <source>
        <dbReference type="EnsemblMetazoa" id="AALB005516-PA"/>
    </source>
</evidence>
<reference evidence="1 2" key="1">
    <citation type="journal article" date="2017" name="G3 (Bethesda)">
        <title>The Physical Genome Mapping of Anopheles albimanus Corrected Scaffold Misassemblies and Identified Interarm Rearrangements in Genus Anopheles.</title>
        <authorList>
            <person name="Artemov G.N."/>
            <person name="Peery A.N."/>
            <person name="Jiang X."/>
            <person name="Tu Z."/>
            <person name="Stegniy V.N."/>
            <person name="Sharakhova M.V."/>
            <person name="Sharakhov I.V."/>
        </authorList>
    </citation>
    <scope>NUCLEOTIDE SEQUENCE [LARGE SCALE GENOMIC DNA]</scope>
    <source>
        <strain evidence="1 2">ALBI9_A</strain>
    </source>
</reference>
<name>A0A182FG75_ANOAL</name>
<dbReference type="VEuPathDB" id="VectorBase:AALB20_033666"/>
<reference evidence="1" key="2">
    <citation type="submission" date="2022-08" db="UniProtKB">
        <authorList>
            <consortium name="EnsemblMetazoa"/>
        </authorList>
    </citation>
    <scope>IDENTIFICATION</scope>
    <source>
        <strain evidence="1">STECLA/ALBI9_A</strain>
    </source>
</reference>
<accession>A0A182FG75</accession>
<evidence type="ECO:0000313" key="2">
    <source>
        <dbReference type="Proteomes" id="UP000069272"/>
    </source>
</evidence>
<evidence type="ECO:0008006" key="3">
    <source>
        <dbReference type="Google" id="ProtNLM"/>
    </source>
</evidence>
<sequence length="514" mass="56236">MHLPRGLILLIVSWLVQLMQVEARPELGVPGPVEASGTLDTTTDLLFSQFQQLTSLLNIPLVSSSSKLSALLVPLQSLADAFGSAGQTFATTMWTAIDRESNLEATYQPVITALNTLQMMRENVLQETLDALETAHASTLVDQLTDLFRITNLTINNITGALLQLIGSLTTVQTGAEVQTSLVRLVNTAIRKLVSDVALLNYTIRSAAEGIRQADQFLLELSYAVGNATEATTLALQRFHNKLNQFTEAIESDASCLLQGYEGFEATVQCTLDHLHDNSSEGCVLQSTADTLVQIVTSDFDRMVCVVKEHYESLGDRIELRELLQDGYDAILELGNLLAQSTSGNGPYAILCHKTYASRILALAPRLSDGVSLCLRSEGKRLKSLQSSFEHLLPTVLYDVEELLPSLEVCSRQPADEQEACICEVGELFERLASRTTSKLQLIEQLSYLETNASEDRLKACVLQTTYTVLGEQLARLTRDVQECATSGPNCSQYAVGHLDCDAHPEYPSSISAE</sequence>
<dbReference type="VEuPathDB" id="VectorBase:AALB005516"/>
<dbReference type="Proteomes" id="UP000069272">
    <property type="component" value="Chromosome 3L"/>
</dbReference>
<dbReference type="EnsemblMetazoa" id="AALB005516-RA">
    <property type="protein sequence ID" value="AALB005516-PA"/>
    <property type="gene ID" value="AALB005516"/>
</dbReference>
<organism evidence="1 2">
    <name type="scientific">Anopheles albimanus</name>
    <name type="common">New world malaria mosquito</name>
    <dbReference type="NCBI Taxonomy" id="7167"/>
    <lineage>
        <taxon>Eukaryota</taxon>
        <taxon>Metazoa</taxon>
        <taxon>Ecdysozoa</taxon>
        <taxon>Arthropoda</taxon>
        <taxon>Hexapoda</taxon>
        <taxon>Insecta</taxon>
        <taxon>Pterygota</taxon>
        <taxon>Neoptera</taxon>
        <taxon>Endopterygota</taxon>
        <taxon>Diptera</taxon>
        <taxon>Nematocera</taxon>
        <taxon>Culicoidea</taxon>
        <taxon>Culicidae</taxon>
        <taxon>Anophelinae</taxon>
        <taxon>Anopheles</taxon>
    </lineage>
</organism>
<proteinExistence type="predicted"/>